<dbReference type="SUPFAM" id="SSF51230">
    <property type="entry name" value="Single hybrid motif"/>
    <property type="match status" value="1"/>
</dbReference>
<dbReference type="SUPFAM" id="SSF52151">
    <property type="entry name" value="FabD/lysophospholipase-like"/>
    <property type="match status" value="1"/>
</dbReference>
<dbReference type="Proteomes" id="UP000243342">
    <property type="component" value="Unassembled WGS sequence"/>
</dbReference>
<evidence type="ECO:0000256" key="3">
    <source>
        <dbReference type="ARBA" id="ARBA00023315"/>
    </source>
</evidence>
<dbReference type="GO" id="GO:0006633">
    <property type="term" value="P:fatty acid biosynthetic process"/>
    <property type="evidence" value="ECO:0007669"/>
    <property type="project" value="TreeGrafter"/>
</dbReference>
<sequence>MLVIVAPGQGAQSPGFLTPWLELPGAMDRMRWWSAVTGLDLVHYGTEADADTIKDTAIAQPLLVAAGILGALSLFPRPSEGHRLVSACAGHSVGEITAAAGAGVMSAESALVLTRQRGLAMAEAAAVTQTGMSAVIGGDADEVAEKIRSHGLTPANWNGTGQIVAAGTFEQLAALAADPPEKARVRPLQVAGAFHTEHMAPAVGRLQELAPAISVTDPRCRYISNEDGRILHNGAQVIGRIVKQVSNPVRWDLCMRTMKDLGVTGVIEVPPAGTLTNLIKRNLPGVETVALKKPSDLDAARELIEKHGTADNPIHQSPTWHLVVAPFKGTVQRAPISEGATLAPDSTVATVVSRYEQEVLTVPHGGKAVEWLVADGDEVTPGQPLLRVHPKGSS</sequence>
<dbReference type="PANTHER" id="PTHR42681:SF1">
    <property type="entry name" value="MALONYL-COA-ACYL CARRIER PROTEIN TRANSACYLASE, MITOCHONDRIAL"/>
    <property type="match status" value="1"/>
</dbReference>
<dbReference type="InterPro" id="IPR016035">
    <property type="entry name" value="Acyl_Trfase/lysoPLipase"/>
</dbReference>
<dbReference type="InterPro" id="IPR050858">
    <property type="entry name" value="Mal-CoA-ACP_Trans/PKS_FabD"/>
</dbReference>
<keyword evidence="2" id="KW-0808">Transferase</keyword>
<evidence type="ECO:0000256" key="4">
    <source>
        <dbReference type="ARBA" id="ARBA00048462"/>
    </source>
</evidence>
<dbReference type="Gene3D" id="3.30.70.250">
    <property type="entry name" value="Malonyl-CoA ACP transacylase, ACP-binding"/>
    <property type="match status" value="1"/>
</dbReference>
<dbReference type="Gene3D" id="2.40.50.100">
    <property type="match status" value="1"/>
</dbReference>
<dbReference type="InterPro" id="IPR016036">
    <property type="entry name" value="Malonyl_transacylase_ACP-bd"/>
</dbReference>
<dbReference type="STRING" id="1428644.BIV57_05395"/>
<feature type="domain" description="Malonyl-CoA:ACP transacylase (MAT)" evidence="5">
    <location>
        <begin position="5"/>
        <end position="355"/>
    </location>
</feature>
<keyword evidence="7" id="KW-1185">Reference proteome</keyword>
<evidence type="ECO:0000313" key="7">
    <source>
        <dbReference type="Proteomes" id="UP000243342"/>
    </source>
</evidence>
<protein>
    <recommendedName>
        <fullName evidence="1">[acyl-carrier-protein] S-malonyltransferase</fullName>
        <ecNumber evidence="1">2.3.1.39</ecNumber>
    </recommendedName>
</protein>
<evidence type="ECO:0000256" key="2">
    <source>
        <dbReference type="ARBA" id="ARBA00022679"/>
    </source>
</evidence>
<dbReference type="Gene3D" id="3.40.366.10">
    <property type="entry name" value="Malonyl-Coenzyme A Acyl Carrier Protein, domain 2"/>
    <property type="match status" value="1"/>
</dbReference>
<dbReference type="GO" id="GO:0004314">
    <property type="term" value="F:[acyl-carrier-protein] S-malonyltransferase activity"/>
    <property type="evidence" value="ECO:0007669"/>
    <property type="project" value="UniProtKB-EC"/>
</dbReference>
<dbReference type="InterPro" id="IPR011053">
    <property type="entry name" value="Single_hybrid_motif"/>
</dbReference>
<dbReference type="SMART" id="SM00827">
    <property type="entry name" value="PKS_AT"/>
    <property type="match status" value="1"/>
</dbReference>
<name>A0A1J7BIV6_9ACTN</name>
<comment type="catalytic activity">
    <reaction evidence="4">
        <text>holo-[ACP] + malonyl-CoA = malonyl-[ACP] + CoA</text>
        <dbReference type="Rhea" id="RHEA:41792"/>
        <dbReference type="Rhea" id="RHEA-COMP:9623"/>
        <dbReference type="Rhea" id="RHEA-COMP:9685"/>
        <dbReference type="ChEBI" id="CHEBI:57287"/>
        <dbReference type="ChEBI" id="CHEBI:57384"/>
        <dbReference type="ChEBI" id="CHEBI:64479"/>
        <dbReference type="ChEBI" id="CHEBI:78449"/>
        <dbReference type="EC" id="2.3.1.39"/>
    </reaction>
</comment>
<dbReference type="SUPFAM" id="SSF55048">
    <property type="entry name" value="Probable ACP-binding domain of malonyl-CoA ACP transacylase"/>
    <property type="match status" value="1"/>
</dbReference>
<dbReference type="GO" id="GO:0005829">
    <property type="term" value="C:cytosol"/>
    <property type="evidence" value="ECO:0007669"/>
    <property type="project" value="TreeGrafter"/>
</dbReference>
<keyword evidence="3" id="KW-0012">Acyltransferase</keyword>
<gene>
    <name evidence="6" type="ORF">BIV57_05395</name>
</gene>
<evidence type="ECO:0000259" key="5">
    <source>
        <dbReference type="SMART" id="SM00827"/>
    </source>
</evidence>
<evidence type="ECO:0000313" key="6">
    <source>
        <dbReference type="EMBL" id="OIV38517.1"/>
    </source>
</evidence>
<organism evidence="6 7">
    <name type="scientific">Mangrovactinospora gilvigrisea</name>
    <dbReference type="NCBI Taxonomy" id="1428644"/>
    <lineage>
        <taxon>Bacteria</taxon>
        <taxon>Bacillati</taxon>
        <taxon>Actinomycetota</taxon>
        <taxon>Actinomycetes</taxon>
        <taxon>Kitasatosporales</taxon>
        <taxon>Streptomycetaceae</taxon>
        <taxon>Mangrovactinospora</taxon>
    </lineage>
</organism>
<proteinExistence type="predicted"/>
<dbReference type="AlphaFoldDB" id="A0A1J7BIV6"/>
<dbReference type="PANTHER" id="PTHR42681">
    <property type="entry name" value="MALONYL-COA-ACYL CARRIER PROTEIN TRANSACYLASE, MITOCHONDRIAL"/>
    <property type="match status" value="1"/>
</dbReference>
<dbReference type="InterPro" id="IPR014043">
    <property type="entry name" value="Acyl_transferase_dom"/>
</dbReference>
<dbReference type="EMBL" id="MLCF01000020">
    <property type="protein sequence ID" value="OIV38517.1"/>
    <property type="molecule type" value="Genomic_DNA"/>
</dbReference>
<evidence type="ECO:0000256" key="1">
    <source>
        <dbReference type="ARBA" id="ARBA00013258"/>
    </source>
</evidence>
<accession>A0A1J7BIV6</accession>
<dbReference type="Pfam" id="PF00698">
    <property type="entry name" value="Acyl_transf_1"/>
    <property type="match status" value="1"/>
</dbReference>
<dbReference type="InterPro" id="IPR001227">
    <property type="entry name" value="Ac_transferase_dom_sf"/>
</dbReference>
<comment type="caution">
    <text evidence="6">The sequence shown here is derived from an EMBL/GenBank/DDBJ whole genome shotgun (WGS) entry which is preliminary data.</text>
</comment>
<dbReference type="OrthoDB" id="3248271at2"/>
<reference evidence="6 7" key="1">
    <citation type="submission" date="2016-10" db="EMBL/GenBank/DDBJ databases">
        <title>Genome sequence of Streptomyces gilvigriseus MUSC 26.</title>
        <authorList>
            <person name="Lee L.-H."/>
            <person name="Ser H.-L."/>
        </authorList>
    </citation>
    <scope>NUCLEOTIDE SEQUENCE [LARGE SCALE GENOMIC DNA]</scope>
    <source>
        <strain evidence="6 7">MUSC 26</strain>
    </source>
</reference>
<dbReference type="EC" id="2.3.1.39" evidence="1"/>